<sequence length="68" mass="7354">MTTKQRPGGSHGGAEVKLARCTACLAWPCRGALHHGQARRRVRDPACCVACQEMISHERDAAQDLGNI</sequence>
<evidence type="ECO:0000313" key="2">
    <source>
        <dbReference type="Proteomes" id="UP000324222"/>
    </source>
</evidence>
<accession>A0A5B7DZ47</accession>
<name>A0A5B7DZ47_PORTR</name>
<evidence type="ECO:0000313" key="1">
    <source>
        <dbReference type="EMBL" id="MPC26880.1"/>
    </source>
</evidence>
<gene>
    <name evidence="1" type="ORF">E2C01_020031</name>
</gene>
<dbReference type="Proteomes" id="UP000324222">
    <property type="component" value="Unassembled WGS sequence"/>
</dbReference>
<organism evidence="1 2">
    <name type="scientific">Portunus trituberculatus</name>
    <name type="common">Swimming crab</name>
    <name type="synonym">Neptunus trituberculatus</name>
    <dbReference type="NCBI Taxonomy" id="210409"/>
    <lineage>
        <taxon>Eukaryota</taxon>
        <taxon>Metazoa</taxon>
        <taxon>Ecdysozoa</taxon>
        <taxon>Arthropoda</taxon>
        <taxon>Crustacea</taxon>
        <taxon>Multicrustacea</taxon>
        <taxon>Malacostraca</taxon>
        <taxon>Eumalacostraca</taxon>
        <taxon>Eucarida</taxon>
        <taxon>Decapoda</taxon>
        <taxon>Pleocyemata</taxon>
        <taxon>Brachyura</taxon>
        <taxon>Eubrachyura</taxon>
        <taxon>Portunoidea</taxon>
        <taxon>Portunidae</taxon>
        <taxon>Portuninae</taxon>
        <taxon>Portunus</taxon>
    </lineage>
</organism>
<reference evidence="1 2" key="1">
    <citation type="submission" date="2019-05" db="EMBL/GenBank/DDBJ databases">
        <title>Another draft genome of Portunus trituberculatus and its Hox gene families provides insights of decapod evolution.</title>
        <authorList>
            <person name="Jeong J.-H."/>
            <person name="Song I."/>
            <person name="Kim S."/>
            <person name="Choi T."/>
            <person name="Kim D."/>
            <person name="Ryu S."/>
            <person name="Kim W."/>
        </authorList>
    </citation>
    <scope>NUCLEOTIDE SEQUENCE [LARGE SCALE GENOMIC DNA]</scope>
    <source>
        <tissue evidence="1">Muscle</tissue>
    </source>
</reference>
<dbReference type="EMBL" id="VSRR010001665">
    <property type="protein sequence ID" value="MPC26880.1"/>
    <property type="molecule type" value="Genomic_DNA"/>
</dbReference>
<keyword evidence="2" id="KW-1185">Reference proteome</keyword>
<comment type="caution">
    <text evidence="1">The sequence shown here is derived from an EMBL/GenBank/DDBJ whole genome shotgun (WGS) entry which is preliminary data.</text>
</comment>
<proteinExistence type="predicted"/>
<protein>
    <submittedName>
        <fullName evidence="1">Uncharacterized protein</fullName>
    </submittedName>
</protein>
<dbReference type="AlphaFoldDB" id="A0A5B7DZ47"/>